<organism evidence="2 3">
    <name type="scientific">Candidatus Nomurabacteria bacterium GW2011_GWD2_39_12</name>
    <dbReference type="NCBI Taxonomy" id="1618759"/>
    <lineage>
        <taxon>Bacteria</taxon>
        <taxon>Candidatus Nomuraibacteriota</taxon>
    </lineage>
</organism>
<evidence type="ECO:0000313" key="3">
    <source>
        <dbReference type="Proteomes" id="UP000033998"/>
    </source>
</evidence>
<dbReference type="EMBL" id="LBWE01000001">
    <property type="protein sequence ID" value="KKR02266.1"/>
    <property type="molecule type" value="Genomic_DNA"/>
</dbReference>
<dbReference type="Pfam" id="PF00082">
    <property type="entry name" value="Peptidase_S8"/>
    <property type="match status" value="1"/>
</dbReference>
<dbReference type="GO" id="GO:0006508">
    <property type="term" value="P:proteolysis"/>
    <property type="evidence" value="ECO:0007669"/>
    <property type="project" value="InterPro"/>
</dbReference>
<evidence type="ECO:0000313" key="2">
    <source>
        <dbReference type="EMBL" id="KKR02266.1"/>
    </source>
</evidence>
<proteinExistence type="predicted"/>
<dbReference type="GO" id="GO:0004252">
    <property type="term" value="F:serine-type endopeptidase activity"/>
    <property type="evidence" value="ECO:0007669"/>
    <property type="project" value="InterPro"/>
</dbReference>
<dbReference type="InterPro" id="IPR036852">
    <property type="entry name" value="Peptidase_S8/S53_dom_sf"/>
</dbReference>
<dbReference type="Proteomes" id="UP000033998">
    <property type="component" value="Unassembled WGS sequence"/>
</dbReference>
<protein>
    <recommendedName>
        <fullName evidence="1">Peptidase S8/S53 domain-containing protein</fullName>
    </recommendedName>
</protein>
<comment type="caution">
    <text evidence="2">The sequence shown here is derived from an EMBL/GenBank/DDBJ whole genome shotgun (WGS) entry which is preliminary data.</text>
</comment>
<dbReference type="InterPro" id="IPR034074">
    <property type="entry name" value="Y4bN_pept_dom"/>
</dbReference>
<name>A0A837HTM6_9BACT</name>
<dbReference type="Gene3D" id="3.40.50.200">
    <property type="entry name" value="Peptidase S8/S53 domain"/>
    <property type="match status" value="1"/>
</dbReference>
<feature type="domain" description="Peptidase S8/S53" evidence="1">
    <location>
        <begin position="277"/>
        <end position="599"/>
    </location>
</feature>
<accession>A0A837HTM6</accession>
<sequence length="787" mass="88980">MYTLLVPKEKSRREKKTGGGPFWKAYWEKEVKTNPTYYASQYKKRISALDSIINNFRKKYNKADRRYYAEIKLDERSSSKSSEPTKLWAEAGLEIVETRERNGEIFFTLSGLPEDFEKLNNITGLASFDNAFQGSGKNKDIARQVFAVTEIYDKNKTIENRISTQLQELIKGDYKGKLDCIITIHYERKLSEYENIFKEIVKKIGPDNLHKRDIEFFISNMSYRANIDIKNILSLLTDPTYGYIARIKINPEFIVQRSTPNTSFGSVQIGPLLTDEKVVLIDSGIDNPLINPFVVHPVNYLSSSDTADKKHGTSVASRFIFGHNFFSKISKNEKLEPVAKIIDVQVLNKKRDGSISVDTDILMKAIKESTNKFDVTLYNLSIASKEPINEKNDIDDSTALIDSISSKKDILFIAAVGNQNGNYGLGYNRIFNTNDETCNISAPSDAINALSVGSIAEIVHHADTICDMVDYPSPFTRKGGFRNDIKKPELVAYGGNVEKDPTNKYEAAHMIASTNKYGVDVMENNIFCRDTGTSLSAPLVTRTATLVLDYLKKSNLSNQIPLFNQNKANLVKALLIHSTSRITQAKIEDDMVKRAYGFGKAEYIPALFDDTEDTVTIIYADAINFSEKKQKIIIKLPEYLFGGNVELTFTLVYNPPINTNFKEYKMTNLQGSVGLVFPKMEDGKPTGKMDVQPLAPSHSWENYKSNYFNTIHYKKKIRRLSYLDLQIGIQMTVSNHLLNEMAEDSIFQNYAVVLSIKDISNKGKLRSELLKTSQLIELVENAVQVKV</sequence>
<dbReference type="AlphaFoldDB" id="A0A837HTM6"/>
<dbReference type="InterPro" id="IPR000209">
    <property type="entry name" value="Peptidase_S8/S53_dom"/>
</dbReference>
<dbReference type="SUPFAM" id="SSF52743">
    <property type="entry name" value="Subtilisin-like"/>
    <property type="match status" value="1"/>
</dbReference>
<dbReference type="CDD" id="cd04847">
    <property type="entry name" value="Peptidases_S8_Subtilisin_like_2"/>
    <property type="match status" value="1"/>
</dbReference>
<gene>
    <name evidence="2" type="ORF">UT27_C0001G0044</name>
</gene>
<evidence type="ECO:0000259" key="1">
    <source>
        <dbReference type="Pfam" id="PF00082"/>
    </source>
</evidence>
<reference evidence="2" key="1">
    <citation type="journal article" date="2015" name="Nature">
        <title>rRNA introns, odd ribosomes, and small enigmatic genomes across a large radiation of phyla.</title>
        <authorList>
            <person name="Brown C.T."/>
            <person name="Hug L.A."/>
            <person name="Thomas B.C."/>
            <person name="Sharon I."/>
            <person name="Castelle C.J."/>
            <person name="Singh A."/>
            <person name="Wilkins M.J."/>
            <person name="Williams K.H."/>
            <person name="Banfield J.F."/>
        </authorList>
    </citation>
    <scope>NUCLEOTIDE SEQUENCE [LARGE SCALE GENOMIC DNA]</scope>
</reference>